<dbReference type="Proteomes" id="UP000742560">
    <property type="component" value="Unassembled WGS sequence"/>
</dbReference>
<dbReference type="EMBL" id="JAGINF010000001">
    <property type="protein sequence ID" value="MBP2218783.1"/>
    <property type="molecule type" value="Genomic_DNA"/>
</dbReference>
<sequence>MTKIGYKPLIALALAVFVSMSIACAAAGGEKGTNTNYINSLPYAINDSGKYLLNISQSNIMGTAITINADDVILDGNGNYLEGDNSYWWWADDSGVHVYDCSKVTIRDMQISKFGSGIWIDNATECKILKNNASDNMDGIMAWYSDNNNIEDNVACNNTWGISVDISTGNKVINNIVNYNSHAGLDIQGSNYNRFITNEVSYNTNYGIWGIWGSANNSILANTALNNGLYDISLDSENILKGNKYVNIEE</sequence>
<evidence type="ECO:0000313" key="3">
    <source>
        <dbReference type="EMBL" id="MBP2218783.1"/>
    </source>
</evidence>
<dbReference type="SUPFAM" id="SSF51126">
    <property type="entry name" value="Pectin lyase-like"/>
    <property type="match status" value="1"/>
</dbReference>
<feature type="domain" description="Periplasmic copper-binding protein NosD beta helix" evidence="1">
    <location>
        <begin position="40"/>
        <end position="198"/>
    </location>
</feature>
<dbReference type="SMART" id="SM00710">
    <property type="entry name" value="PbH1"/>
    <property type="match status" value="4"/>
</dbReference>
<dbReference type="EMBL" id="JAFBBC010000001">
    <property type="protein sequence ID" value="MBM7409031.1"/>
    <property type="molecule type" value="Genomic_DNA"/>
</dbReference>
<dbReference type="RefSeq" id="WP_013999455.1">
    <property type="nucleotide sequence ID" value="NZ_JAFBBC010000001.1"/>
</dbReference>
<gene>
    <name evidence="2" type="ORF">HNP85_000703</name>
    <name evidence="3" type="ORF">J2745_000258</name>
</gene>
<dbReference type="PROSITE" id="PS51257">
    <property type="entry name" value="PROKAR_LIPOPROTEIN"/>
    <property type="match status" value="1"/>
</dbReference>
<reference evidence="3" key="2">
    <citation type="submission" date="2021-03" db="EMBL/GenBank/DDBJ databases">
        <title>Genomic Encyclopedia of Type Strains, Phase IV (KMG-IV): sequencing the most valuable type-strain genomes for metagenomic binning, comparative biology and taxonomic classification.</title>
        <authorList>
            <person name="Goeker M."/>
        </authorList>
    </citation>
    <scope>NUCLEOTIDE SEQUENCE</scope>
    <source>
        <strain evidence="3">DSM 2771</strain>
    </source>
</reference>
<dbReference type="InterPro" id="IPR022441">
    <property type="entry name" value="Para_beta_helix_rpt-2"/>
</dbReference>
<evidence type="ECO:0000259" key="1">
    <source>
        <dbReference type="Pfam" id="PF05048"/>
    </source>
</evidence>
<dbReference type="InterPro" id="IPR006626">
    <property type="entry name" value="PbH1"/>
</dbReference>
<dbReference type="InterPro" id="IPR012334">
    <property type="entry name" value="Pectin_lyas_fold"/>
</dbReference>
<protein>
    <submittedName>
        <fullName evidence="2">Parallel beta-helix repeat protein</fullName>
    </submittedName>
</protein>
<evidence type="ECO:0000313" key="2">
    <source>
        <dbReference type="EMBL" id="MBM7409031.1"/>
    </source>
</evidence>
<dbReference type="InterPro" id="IPR007742">
    <property type="entry name" value="NosD_dom"/>
</dbReference>
<evidence type="ECO:0000313" key="4">
    <source>
        <dbReference type="Proteomes" id="UP000722095"/>
    </source>
</evidence>
<dbReference type="AlphaFoldDB" id="A0A8T4CKH8"/>
<name>A0A8T4CKH8_METMI</name>
<accession>A0A8T4CKH8</accession>
<organism evidence="2 4">
    <name type="scientific">Methanococcus maripaludis</name>
    <name type="common">Methanococcus deltae</name>
    <dbReference type="NCBI Taxonomy" id="39152"/>
    <lineage>
        <taxon>Archaea</taxon>
        <taxon>Methanobacteriati</taxon>
        <taxon>Methanobacteriota</taxon>
        <taxon>Methanomada group</taxon>
        <taxon>Methanococci</taxon>
        <taxon>Methanococcales</taxon>
        <taxon>Methanococcaceae</taxon>
        <taxon>Methanococcus</taxon>
    </lineage>
</organism>
<reference evidence="2" key="1">
    <citation type="submission" date="2021-01" db="EMBL/GenBank/DDBJ databases">
        <title>Genomic Encyclopedia of Type Strains, Phase IV (KMG-V): Genome sequencing to study the core and pangenomes of soil and plant-associated prokaryotes.</title>
        <authorList>
            <person name="Whitman W."/>
        </authorList>
    </citation>
    <scope>NUCLEOTIDE SEQUENCE</scope>
    <source>
        <strain evidence="2">RC</strain>
    </source>
</reference>
<proteinExistence type="predicted"/>
<comment type="caution">
    <text evidence="2">The sequence shown here is derived from an EMBL/GenBank/DDBJ whole genome shotgun (WGS) entry which is preliminary data.</text>
</comment>
<dbReference type="Pfam" id="PF05048">
    <property type="entry name" value="NosD"/>
    <property type="match status" value="1"/>
</dbReference>
<dbReference type="Gene3D" id="2.160.20.10">
    <property type="entry name" value="Single-stranded right-handed beta-helix, Pectin lyase-like"/>
    <property type="match status" value="1"/>
</dbReference>
<dbReference type="NCBIfam" id="TIGR03804">
    <property type="entry name" value="para_beta_helix"/>
    <property type="match status" value="2"/>
</dbReference>
<dbReference type="InterPro" id="IPR011050">
    <property type="entry name" value="Pectin_lyase_fold/virulence"/>
</dbReference>
<dbReference type="Proteomes" id="UP000722095">
    <property type="component" value="Unassembled WGS sequence"/>
</dbReference>
<dbReference type="GeneID" id="10982576"/>